<organism evidence="4 5">
    <name type="scientific">Niveispirillum lacus</name>
    <dbReference type="NCBI Taxonomy" id="1981099"/>
    <lineage>
        <taxon>Bacteria</taxon>
        <taxon>Pseudomonadati</taxon>
        <taxon>Pseudomonadota</taxon>
        <taxon>Alphaproteobacteria</taxon>
        <taxon>Rhodospirillales</taxon>
        <taxon>Azospirillaceae</taxon>
        <taxon>Niveispirillum</taxon>
    </lineage>
</organism>
<reference evidence="4 5" key="1">
    <citation type="submission" date="2017-07" db="EMBL/GenBank/DDBJ databases">
        <title>Niveispirillum cyanobacteriorum sp. nov., isolated from cyanobacterial aggregates in a eutrophic lake.</title>
        <authorList>
            <person name="Cai H."/>
        </authorList>
    </citation>
    <scope>NUCLEOTIDE SEQUENCE [LARGE SCALE GENOMIC DNA]</scope>
    <source>
        <strain evidence="5">TH1-14</strain>
    </source>
</reference>
<dbReference type="InterPro" id="IPR004358">
    <property type="entry name" value="Sig_transdc_His_kin-like_C"/>
</dbReference>
<dbReference type="InterPro" id="IPR036890">
    <property type="entry name" value="HATPase_C_sf"/>
</dbReference>
<name>A0A255YSY0_9PROT</name>
<gene>
    <name evidence="4" type="ORF">CHU95_15885</name>
</gene>
<dbReference type="EMBL" id="NOXU01000031">
    <property type="protein sequence ID" value="OYQ32289.1"/>
    <property type="molecule type" value="Genomic_DNA"/>
</dbReference>
<evidence type="ECO:0000259" key="3">
    <source>
        <dbReference type="PROSITE" id="PS50109"/>
    </source>
</evidence>
<dbReference type="InterPro" id="IPR005467">
    <property type="entry name" value="His_kinase_dom"/>
</dbReference>
<protein>
    <recommendedName>
        <fullName evidence="2">histidine kinase</fullName>
        <ecNumber evidence="2">2.7.13.3</ecNumber>
    </recommendedName>
</protein>
<dbReference type="PANTHER" id="PTHR43065:SF47">
    <property type="match status" value="1"/>
</dbReference>
<dbReference type="SMART" id="SM00387">
    <property type="entry name" value="HATPase_c"/>
    <property type="match status" value="1"/>
</dbReference>
<sequence length="431" mass="46616">MTTEFVSRRKGAALDRHTVEAPASDQAAADAVWTAARLCRPAPSVVERTSCGAVAELFQADPDLPGVIVLDSTERPLALADRATFLLHFSQRYGRDLYARRPVIHLADRHPLLVALHTGLSDLNILIAERKPDALHRGFVLVDPDGRAVGLGQGIDVMRLTAEEMARTLERLRATQRDLIQSEKMAALGGLVAGVAHEINTPLGVAVTAATAFAQDTERFSKAYRDGTLRRSDLQDYVASAGEAMGFVLGNITRAADLVHSFKQVAVDQTTDQRRRFDLGDYLGEVLRSLQPQLRRLPHRLDADLVEGQVVESAPGAIAQIVTNLVMNALTHAFTGQGRAGTICVSLCPAPGTPGWVQLSVTDDGQGIEAAILPRIFDPFFTTRREAGGTGLGLHLVYNLVTQRLGGRIDVESRVGQGTRFTVAFPRRSAV</sequence>
<dbReference type="InterPro" id="IPR036097">
    <property type="entry name" value="HisK_dim/P_sf"/>
</dbReference>
<dbReference type="Pfam" id="PF02518">
    <property type="entry name" value="HATPase_c"/>
    <property type="match status" value="1"/>
</dbReference>
<dbReference type="Proteomes" id="UP000216998">
    <property type="component" value="Unassembled WGS sequence"/>
</dbReference>
<dbReference type="PROSITE" id="PS50109">
    <property type="entry name" value="HIS_KIN"/>
    <property type="match status" value="1"/>
</dbReference>
<dbReference type="PRINTS" id="PR00344">
    <property type="entry name" value="BCTRLSENSOR"/>
</dbReference>
<dbReference type="Gene3D" id="3.30.565.10">
    <property type="entry name" value="Histidine kinase-like ATPase, C-terminal domain"/>
    <property type="match status" value="1"/>
</dbReference>
<evidence type="ECO:0000313" key="4">
    <source>
        <dbReference type="EMBL" id="OYQ32289.1"/>
    </source>
</evidence>
<dbReference type="GO" id="GO:0000155">
    <property type="term" value="F:phosphorelay sensor kinase activity"/>
    <property type="evidence" value="ECO:0007669"/>
    <property type="project" value="InterPro"/>
</dbReference>
<proteinExistence type="predicted"/>
<comment type="caution">
    <text evidence="4">The sequence shown here is derived from an EMBL/GenBank/DDBJ whole genome shotgun (WGS) entry which is preliminary data.</text>
</comment>
<dbReference type="InterPro" id="IPR003594">
    <property type="entry name" value="HATPase_dom"/>
</dbReference>
<dbReference type="EC" id="2.7.13.3" evidence="2"/>
<dbReference type="OrthoDB" id="7325042at2"/>
<comment type="catalytic activity">
    <reaction evidence="1">
        <text>ATP + protein L-histidine = ADP + protein N-phospho-L-histidine.</text>
        <dbReference type="EC" id="2.7.13.3"/>
    </reaction>
</comment>
<dbReference type="PANTHER" id="PTHR43065">
    <property type="entry name" value="SENSOR HISTIDINE KINASE"/>
    <property type="match status" value="1"/>
</dbReference>
<dbReference type="AlphaFoldDB" id="A0A255YSY0"/>
<dbReference type="Gene3D" id="1.10.287.130">
    <property type="match status" value="1"/>
</dbReference>
<evidence type="ECO:0000256" key="1">
    <source>
        <dbReference type="ARBA" id="ARBA00000085"/>
    </source>
</evidence>
<evidence type="ECO:0000313" key="5">
    <source>
        <dbReference type="Proteomes" id="UP000216998"/>
    </source>
</evidence>
<dbReference type="SUPFAM" id="SSF47384">
    <property type="entry name" value="Homodimeric domain of signal transducing histidine kinase"/>
    <property type="match status" value="1"/>
</dbReference>
<accession>A0A255YSY0</accession>
<keyword evidence="5" id="KW-1185">Reference proteome</keyword>
<evidence type="ECO:0000256" key="2">
    <source>
        <dbReference type="ARBA" id="ARBA00012438"/>
    </source>
</evidence>
<feature type="domain" description="Histidine kinase" evidence="3">
    <location>
        <begin position="194"/>
        <end position="429"/>
    </location>
</feature>
<dbReference type="SUPFAM" id="SSF55874">
    <property type="entry name" value="ATPase domain of HSP90 chaperone/DNA topoisomerase II/histidine kinase"/>
    <property type="match status" value="1"/>
</dbReference>